<feature type="compositionally biased region" description="Low complexity" evidence="1">
    <location>
        <begin position="1"/>
        <end position="22"/>
    </location>
</feature>
<feature type="compositionally biased region" description="Basic and acidic residues" evidence="1">
    <location>
        <begin position="23"/>
        <end position="34"/>
    </location>
</feature>
<evidence type="ECO:0000313" key="2">
    <source>
        <dbReference type="EMBL" id="MCI69784.1"/>
    </source>
</evidence>
<feature type="region of interest" description="Disordered" evidence="1">
    <location>
        <begin position="1"/>
        <end position="34"/>
    </location>
</feature>
<organism evidence="2 3">
    <name type="scientific">Trifolium medium</name>
    <dbReference type="NCBI Taxonomy" id="97028"/>
    <lineage>
        <taxon>Eukaryota</taxon>
        <taxon>Viridiplantae</taxon>
        <taxon>Streptophyta</taxon>
        <taxon>Embryophyta</taxon>
        <taxon>Tracheophyta</taxon>
        <taxon>Spermatophyta</taxon>
        <taxon>Magnoliopsida</taxon>
        <taxon>eudicotyledons</taxon>
        <taxon>Gunneridae</taxon>
        <taxon>Pentapetalae</taxon>
        <taxon>rosids</taxon>
        <taxon>fabids</taxon>
        <taxon>Fabales</taxon>
        <taxon>Fabaceae</taxon>
        <taxon>Papilionoideae</taxon>
        <taxon>50 kb inversion clade</taxon>
        <taxon>NPAAA clade</taxon>
        <taxon>Hologalegina</taxon>
        <taxon>IRL clade</taxon>
        <taxon>Trifolieae</taxon>
        <taxon>Trifolium</taxon>
    </lineage>
</organism>
<keyword evidence="3" id="KW-1185">Reference proteome</keyword>
<feature type="non-terminal residue" evidence="2">
    <location>
        <position position="1"/>
    </location>
</feature>
<reference evidence="2 3" key="1">
    <citation type="journal article" date="2018" name="Front. Plant Sci.">
        <title>Red Clover (Trifolium pratense) and Zigzag Clover (T. medium) - A Picture of Genomic Similarities and Differences.</title>
        <authorList>
            <person name="Dluhosova J."/>
            <person name="Istvanek J."/>
            <person name="Nedelnik J."/>
            <person name="Repkova J."/>
        </authorList>
    </citation>
    <scope>NUCLEOTIDE SEQUENCE [LARGE SCALE GENOMIC DNA]</scope>
    <source>
        <strain evidence="3">cv. 10/8</strain>
        <tissue evidence="2">Leaf</tissue>
    </source>
</reference>
<dbReference type="Proteomes" id="UP000265520">
    <property type="component" value="Unassembled WGS sequence"/>
</dbReference>
<comment type="caution">
    <text evidence="2">The sequence shown here is derived from an EMBL/GenBank/DDBJ whole genome shotgun (WGS) entry which is preliminary data.</text>
</comment>
<protein>
    <submittedName>
        <fullName evidence="2">Uncharacterized protein</fullName>
    </submittedName>
</protein>
<evidence type="ECO:0000313" key="3">
    <source>
        <dbReference type="Proteomes" id="UP000265520"/>
    </source>
</evidence>
<dbReference type="EMBL" id="LXQA010762978">
    <property type="protein sequence ID" value="MCI69784.1"/>
    <property type="molecule type" value="Genomic_DNA"/>
</dbReference>
<evidence type="ECO:0000256" key="1">
    <source>
        <dbReference type="SAM" id="MobiDB-lite"/>
    </source>
</evidence>
<accession>A0A392UAF2</accession>
<proteinExistence type="predicted"/>
<sequence>SGAVAPPSGLAATAPALGGLKTLAERNRERREKD</sequence>
<name>A0A392UAF2_9FABA</name>
<dbReference type="AlphaFoldDB" id="A0A392UAF2"/>